<evidence type="ECO:0000256" key="1">
    <source>
        <dbReference type="SAM" id="Phobius"/>
    </source>
</evidence>
<dbReference type="EMBL" id="FOZK01000002">
    <property type="protein sequence ID" value="SFR98726.1"/>
    <property type="molecule type" value="Genomic_DNA"/>
</dbReference>
<gene>
    <name evidence="2" type="ORF">SAMN05216559_2087</name>
</gene>
<dbReference type="STRING" id="767519.SAMN05216559_2087"/>
<feature type="transmembrane region" description="Helical" evidence="1">
    <location>
        <begin position="16"/>
        <end position="35"/>
    </location>
</feature>
<evidence type="ECO:0000313" key="2">
    <source>
        <dbReference type="EMBL" id="SFR98726.1"/>
    </source>
</evidence>
<organism evidence="2 3">
    <name type="scientific">Halomicrobium zhouii</name>
    <dbReference type="NCBI Taxonomy" id="767519"/>
    <lineage>
        <taxon>Archaea</taxon>
        <taxon>Methanobacteriati</taxon>
        <taxon>Methanobacteriota</taxon>
        <taxon>Stenosarchaea group</taxon>
        <taxon>Halobacteria</taxon>
        <taxon>Halobacteriales</taxon>
        <taxon>Haloarculaceae</taxon>
        <taxon>Halomicrobium</taxon>
    </lineage>
</organism>
<protein>
    <submittedName>
        <fullName evidence="2">Uncharacterized protein</fullName>
    </submittedName>
</protein>
<reference evidence="2 3" key="1">
    <citation type="submission" date="2016-10" db="EMBL/GenBank/DDBJ databases">
        <authorList>
            <person name="de Groot N.N."/>
        </authorList>
    </citation>
    <scope>NUCLEOTIDE SEQUENCE [LARGE SCALE GENOMIC DNA]</scope>
    <source>
        <strain evidence="2 3">CGMCC 1.10457</strain>
    </source>
</reference>
<keyword evidence="3" id="KW-1185">Reference proteome</keyword>
<name>A0A1I6L5K9_9EURY</name>
<keyword evidence="1" id="KW-1133">Transmembrane helix</keyword>
<proteinExistence type="predicted"/>
<keyword evidence="1" id="KW-0812">Transmembrane</keyword>
<accession>A0A1I6L5K9</accession>
<keyword evidence="1" id="KW-0472">Membrane</keyword>
<sequence length="67" mass="7104">MSDVTRRPVDRHTSQLTVGALAFLSAGLSVAIYVVSGEWPAGFWGLEAVLFVVLGIVLVGYSLAARL</sequence>
<dbReference type="RefSeq" id="WP_089816482.1">
    <property type="nucleotide sequence ID" value="NZ_FOZK01000002.1"/>
</dbReference>
<feature type="transmembrane region" description="Helical" evidence="1">
    <location>
        <begin position="41"/>
        <end position="64"/>
    </location>
</feature>
<evidence type="ECO:0000313" key="3">
    <source>
        <dbReference type="Proteomes" id="UP000199062"/>
    </source>
</evidence>
<dbReference type="Proteomes" id="UP000199062">
    <property type="component" value="Unassembled WGS sequence"/>
</dbReference>
<dbReference type="AlphaFoldDB" id="A0A1I6L5K9"/>